<accession>A0A0F4ZAP9</accession>
<comment type="similarity">
    <text evidence="2">Belongs to the krueppel C2H2-type zinc-finger protein family.</text>
</comment>
<name>A0A0F4ZAP9_9PEZI</name>
<keyword evidence="14" id="KW-1185">Reference proteome</keyword>
<feature type="non-terminal residue" evidence="13">
    <location>
        <position position="1"/>
    </location>
</feature>
<keyword evidence="9" id="KW-0539">Nucleus</keyword>
<dbReference type="Proteomes" id="UP000033483">
    <property type="component" value="Unassembled WGS sequence"/>
</dbReference>
<dbReference type="PROSITE" id="PS00028">
    <property type="entry name" value="ZINC_FINGER_C2H2_1"/>
    <property type="match status" value="4"/>
</dbReference>
<feature type="domain" description="C2H2-type" evidence="12">
    <location>
        <begin position="428"/>
        <end position="458"/>
    </location>
</feature>
<protein>
    <recommendedName>
        <fullName evidence="12">C2H2-type domain-containing protein</fullName>
    </recommendedName>
</protein>
<dbReference type="PANTHER" id="PTHR23235">
    <property type="entry name" value="KRUEPPEL-LIKE TRANSCRIPTION FACTOR"/>
    <property type="match status" value="1"/>
</dbReference>
<feature type="compositionally biased region" description="Basic and acidic residues" evidence="11">
    <location>
        <begin position="609"/>
        <end position="618"/>
    </location>
</feature>
<comment type="subcellular location">
    <subcellularLocation>
        <location evidence="1">Nucleus</location>
    </subcellularLocation>
</comment>
<evidence type="ECO:0000256" key="6">
    <source>
        <dbReference type="ARBA" id="ARBA00023015"/>
    </source>
</evidence>
<gene>
    <name evidence="13" type="ORF">TD95_002131</name>
</gene>
<evidence type="ECO:0000256" key="11">
    <source>
        <dbReference type="SAM" id="MobiDB-lite"/>
    </source>
</evidence>
<keyword evidence="5" id="KW-0862">Zinc</keyword>
<evidence type="ECO:0000256" key="5">
    <source>
        <dbReference type="ARBA" id="ARBA00022833"/>
    </source>
</evidence>
<feature type="region of interest" description="Disordered" evidence="11">
    <location>
        <begin position="61"/>
        <end position="111"/>
    </location>
</feature>
<dbReference type="InterPro" id="IPR036236">
    <property type="entry name" value="Znf_C2H2_sf"/>
</dbReference>
<feature type="region of interest" description="Disordered" evidence="11">
    <location>
        <begin position="1"/>
        <end position="48"/>
    </location>
</feature>
<evidence type="ECO:0000256" key="9">
    <source>
        <dbReference type="ARBA" id="ARBA00023242"/>
    </source>
</evidence>
<dbReference type="PROSITE" id="PS50157">
    <property type="entry name" value="ZINC_FINGER_C2H2_2"/>
    <property type="match status" value="4"/>
</dbReference>
<dbReference type="SMART" id="SM00355">
    <property type="entry name" value="ZnF_C2H2"/>
    <property type="match status" value="4"/>
</dbReference>
<feature type="domain" description="C2H2-type" evidence="12">
    <location>
        <begin position="340"/>
        <end position="369"/>
    </location>
</feature>
<evidence type="ECO:0000256" key="4">
    <source>
        <dbReference type="ARBA" id="ARBA00022771"/>
    </source>
</evidence>
<dbReference type="Pfam" id="PF00096">
    <property type="entry name" value="zf-C2H2"/>
    <property type="match status" value="3"/>
</dbReference>
<keyword evidence="3" id="KW-0479">Metal-binding</keyword>
<feature type="region of interest" description="Disordered" evidence="11">
    <location>
        <begin position="217"/>
        <end position="255"/>
    </location>
</feature>
<dbReference type="PANTHER" id="PTHR23235:SF152">
    <property type="entry name" value="SI:DKEY-210J14.3"/>
    <property type="match status" value="1"/>
</dbReference>
<dbReference type="FunFam" id="3.30.160.60:FF:002343">
    <property type="entry name" value="Zinc finger protein 33A"/>
    <property type="match status" value="1"/>
</dbReference>
<evidence type="ECO:0000256" key="1">
    <source>
        <dbReference type="ARBA" id="ARBA00004123"/>
    </source>
</evidence>
<keyword evidence="8" id="KW-0804">Transcription</keyword>
<sequence>SHQNSGWSRWPEDQPSSQHQQSPPPHHAQQSQQQPQQPQPQQQPEHAHSDFVLQQGPHHIAHSQAPLPSLPHPHQLAHNGQPSHPHAHPHANQPSPSHMYQHMVGPTPAYAPSPTSVVPMHPHGRLATPPYTYSYMHGQPAPTYHAATTSYAAEMHLPMHAAPQHIKDDRGHMRMGMDSPTSVGAPSPSSVLPHSPMSASGINYAMPQHQMTMHQMQSGPAPIQTPMKTASPRTRRRSPRGHSMADAIPNANSKTVQPNVCLNPEHEAAFNTVVDGLVKVIQEEDTESLLPKAKSQPPVQHIHQPHQPHQMTASPVIAMPSPAQSPNRVTKKTNKSRTRHYCSVPGCDRSFGQKSHLDIHHRAHTGEKPYTCSIPGCDRRFSQLGNLRTHERLHSGERPHVCDQCGKAFSARGKLKGHQAIHNGERHFVCKLEDCNKGFTQLGNLKAHQNKFHEGAIKQLTNKFVNMTAAERANMTSYDLEVLEYFATLYKNSNKGIKGRGKGRKVHIVRPTGAAAAAAAAGVNAAVNSATVGVAMQPISLVAPQMHMGMAQHTGHMAAPPQMMHPGTQSMRSYEMRPMMQSRIDSYSTTSSAYDGPETRSLPDQSVYEDERLRRPHY</sequence>
<feature type="domain" description="C2H2-type" evidence="12">
    <location>
        <begin position="370"/>
        <end position="399"/>
    </location>
</feature>
<dbReference type="FunFam" id="3.30.160.60:FF:000446">
    <property type="entry name" value="Zinc finger protein"/>
    <property type="match status" value="1"/>
</dbReference>
<evidence type="ECO:0000256" key="8">
    <source>
        <dbReference type="ARBA" id="ARBA00023163"/>
    </source>
</evidence>
<evidence type="ECO:0000256" key="3">
    <source>
        <dbReference type="ARBA" id="ARBA00022723"/>
    </source>
</evidence>
<dbReference type="GO" id="GO:0000978">
    <property type="term" value="F:RNA polymerase II cis-regulatory region sequence-specific DNA binding"/>
    <property type="evidence" value="ECO:0007669"/>
    <property type="project" value="TreeGrafter"/>
</dbReference>
<evidence type="ECO:0000256" key="2">
    <source>
        <dbReference type="ARBA" id="ARBA00006991"/>
    </source>
</evidence>
<feature type="region of interest" description="Disordered" evidence="11">
    <location>
        <begin position="586"/>
        <end position="618"/>
    </location>
</feature>
<proteinExistence type="inferred from homology"/>
<comment type="caution">
    <text evidence="13">The sequence shown here is derived from an EMBL/GenBank/DDBJ whole genome shotgun (WGS) entry which is preliminary data.</text>
</comment>
<dbReference type="GO" id="GO:0008270">
    <property type="term" value="F:zinc ion binding"/>
    <property type="evidence" value="ECO:0007669"/>
    <property type="project" value="UniProtKB-KW"/>
</dbReference>
<evidence type="ECO:0000256" key="7">
    <source>
        <dbReference type="ARBA" id="ARBA00023125"/>
    </source>
</evidence>
<feature type="compositionally biased region" description="Basic residues" evidence="11">
    <location>
        <begin position="329"/>
        <end position="339"/>
    </location>
</feature>
<keyword evidence="4 10" id="KW-0863">Zinc-finger</keyword>
<keyword evidence="7" id="KW-0238">DNA-binding</keyword>
<keyword evidence="6" id="KW-0805">Transcription regulation</keyword>
<organism evidence="13 14">
    <name type="scientific">Thielaviopsis punctulata</name>
    <dbReference type="NCBI Taxonomy" id="72032"/>
    <lineage>
        <taxon>Eukaryota</taxon>
        <taxon>Fungi</taxon>
        <taxon>Dikarya</taxon>
        <taxon>Ascomycota</taxon>
        <taxon>Pezizomycotina</taxon>
        <taxon>Sordariomycetes</taxon>
        <taxon>Hypocreomycetidae</taxon>
        <taxon>Microascales</taxon>
        <taxon>Ceratocystidaceae</taxon>
        <taxon>Thielaviopsis</taxon>
    </lineage>
</organism>
<dbReference type="EMBL" id="LAEV01001948">
    <property type="protein sequence ID" value="KKA26913.1"/>
    <property type="molecule type" value="Genomic_DNA"/>
</dbReference>
<dbReference type="AlphaFoldDB" id="A0A0F4ZAP9"/>
<feature type="domain" description="C2H2-type" evidence="12">
    <location>
        <begin position="400"/>
        <end position="427"/>
    </location>
</feature>
<evidence type="ECO:0000313" key="14">
    <source>
        <dbReference type="Proteomes" id="UP000033483"/>
    </source>
</evidence>
<reference evidence="13 14" key="1">
    <citation type="submission" date="2015-03" db="EMBL/GenBank/DDBJ databases">
        <authorList>
            <person name="Radwan O."/>
            <person name="Al-Naeli F.A."/>
            <person name="Rendon G.A."/>
            <person name="Fields C."/>
        </authorList>
    </citation>
    <scope>NUCLEOTIDE SEQUENCE [LARGE SCALE GENOMIC DNA]</scope>
    <source>
        <strain evidence="13">CR-DP1</strain>
    </source>
</reference>
<feature type="region of interest" description="Disordered" evidence="11">
    <location>
        <begin position="318"/>
        <end position="339"/>
    </location>
</feature>
<dbReference type="SUPFAM" id="SSF57667">
    <property type="entry name" value="beta-beta-alpha zinc fingers"/>
    <property type="match status" value="2"/>
</dbReference>
<dbReference type="FunFam" id="3.30.160.60:FF:002157">
    <property type="entry name" value="Transcription factor"/>
    <property type="match status" value="1"/>
</dbReference>
<evidence type="ECO:0000313" key="13">
    <source>
        <dbReference type="EMBL" id="KKA26913.1"/>
    </source>
</evidence>
<dbReference type="InterPro" id="IPR013087">
    <property type="entry name" value="Znf_C2H2_type"/>
</dbReference>
<evidence type="ECO:0000259" key="12">
    <source>
        <dbReference type="PROSITE" id="PS50157"/>
    </source>
</evidence>
<dbReference type="GO" id="GO:0000981">
    <property type="term" value="F:DNA-binding transcription factor activity, RNA polymerase II-specific"/>
    <property type="evidence" value="ECO:0007669"/>
    <property type="project" value="TreeGrafter"/>
</dbReference>
<dbReference type="OrthoDB" id="427030at2759"/>
<dbReference type="Gene3D" id="3.30.160.60">
    <property type="entry name" value="Classic Zinc Finger"/>
    <property type="match status" value="4"/>
</dbReference>
<evidence type="ECO:0000256" key="10">
    <source>
        <dbReference type="PROSITE-ProRule" id="PRU00042"/>
    </source>
</evidence>
<feature type="non-terminal residue" evidence="13">
    <location>
        <position position="618"/>
    </location>
</feature>
<feature type="compositionally biased region" description="Low complexity" evidence="11">
    <location>
        <begin position="14"/>
        <end position="44"/>
    </location>
</feature>